<dbReference type="EMBL" id="AMQN01018870">
    <property type="status" value="NOT_ANNOTATED_CDS"/>
    <property type="molecule type" value="Genomic_DNA"/>
</dbReference>
<feature type="transmembrane region" description="Helical" evidence="2">
    <location>
        <begin position="101"/>
        <end position="120"/>
    </location>
</feature>
<proteinExistence type="predicted"/>
<gene>
    <name evidence="3" type="ORF">CAPTEDRAFT_213860</name>
</gene>
<organism evidence="3">
    <name type="scientific">Capitella teleta</name>
    <name type="common">Polychaete worm</name>
    <dbReference type="NCBI Taxonomy" id="283909"/>
    <lineage>
        <taxon>Eukaryota</taxon>
        <taxon>Metazoa</taxon>
        <taxon>Spiralia</taxon>
        <taxon>Lophotrochozoa</taxon>
        <taxon>Annelida</taxon>
        <taxon>Polychaeta</taxon>
        <taxon>Sedentaria</taxon>
        <taxon>Scolecida</taxon>
        <taxon>Capitellidae</taxon>
        <taxon>Capitella</taxon>
    </lineage>
</organism>
<dbReference type="EMBL" id="KB295018">
    <property type="protein sequence ID" value="ELU13791.1"/>
    <property type="molecule type" value="Genomic_DNA"/>
</dbReference>
<keyword evidence="2" id="KW-1133">Transmembrane helix</keyword>
<keyword evidence="5" id="KW-1185">Reference proteome</keyword>
<reference evidence="4" key="3">
    <citation type="submission" date="2015-06" db="UniProtKB">
        <authorList>
            <consortium name="EnsemblMetazoa"/>
        </authorList>
    </citation>
    <scope>IDENTIFICATION</scope>
</reference>
<reference evidence="3 5" key="2">
    <citation type="journal article" date="2013" name="Nature">
        <title>Insights into bilaterian evolution from three spiralian genomes.</title>
        <authorList>
            <person name="Simakov O."/>
            <person name="Marletaz F."/>
            <person name="Cho S.J."/>
            <person name="Edsinger-Gonzales E."/>
            <person name="Havlak P."/>
            <person name="Hellsten U."/>
            <person name="Kuo D.H."/>
            <person name="Larsson T."/>
            <person name="Lv J."/>
            <person name="Arendt D."/>
            <person name="Savage R."/>
            <person name="Osoegawa K."/>
            <person name="de Jong P."/>
            <person name="Grimwood J."/>
            <person name="Chapman J.A."/>
            <person name="Shapiro H."/>
            <person name="Aerts A."/>
            <person name="Otillar R.P."/>
            <person name="Terry A.Y."/>
            <person name="Boore J.L."/>
            <person name="Grigoriev I.V."/>
            <person name="Lindberg D.R."/>
            <person name="Seaver E.C."/>
            <person name="Weisblat D.A."/>
            <person name="Putnam N.H."/>
            <person name="Rokhsar D.S."/>
        </authorList>
    </citation>
    <scope>NUCLEOTIDE SEQUENCE</scope>
    <source>
        <strain evidence="3 5">I ESC-2004</strain>
    </source>
</reference>
<evidence type="ECO:0000313" key="5">
    <source>
        <dbReference type="Proteomes" id="UP000014760"/>
    </source>
</evidence>
<evidence type="ECO:0000256" key="2">
    <source>
        <dbReference type="SAM" id="Phobius"/>
    </source>
</evidence>
<feature type="compositionally biased region" description="Basic and acidic residues" evidence="1">
    <location>
        <begin position="1"/>
        <end position="10"/>
    </location>
</feature>
<feature type="region of interest" description="Disordered" evidence="1">
    <location>
        <begin position="1"/>
        <end position="24"/>
    </location>
</feature>
<sequence>MEFKENEKTEVTGSVGIYPTVPTAPPTMDPYTPMSYRLQKINEIQRMLEDERDVRQRLSKKYHRVSKGISNADAILVASSMGLGVAGVGLLSTIVAAPVVIIMEAAALGTGLMSIICGQVNKRMISKAEKHEKIKTIAEAKLNTISDLVSKALNDNVVSQEEFTLILNELAKYRQMKEEVRSNVKVALDEETKSSLIKQGREDAIDSFQKMFNKNRESFRRIINTPVQHK</sequence>
<evidence type="ECO:0000256" key="1">
    <source>
        <dbReference type="SAM" id="MobiDB-lite"/>
    </source>
</evidence>
<protein>
    <submittedName>
        <fullName evidence="3 4">Uncharacterized protein</fullName>
    </submittedName>
</protein>
<keyword evidence="2" id="KW-0812">Transmembrane</keyword>
<dbReference type="AlphaFoldDB" id="R7VBW0"/>
<dbReference type="OrthoDB" id="5974958at2759"/>
<dbReference type="Proteomes" id="UP000014760">
    <property type="component" value="Unassembled WGS sequence"/>
</dbReference>
<evidence type="ECO:0000313" key="3">
    <source>
        <dbReference type="EMBL" id="ELU13791.1"/>
    </source>
</evidence>
<accession>R7VBW0</accession>
<name>R7VBW0_CAPTE</name>
<evidence type="ECO:0000313" key="4">
    <source>
        <dbReference type="EnsemblMetazoa" id="CapteP213860"/>
    </source>
</evidence>
<dbReference type="EnsemblMetazoa" id="CapteT213860">
    <property type="protein sequence ID" value="CapteP213860"/>
    <property type="gene ID" value="CapteG213860"/>
</dbReference>
<reference evidence="5" key="1">
    <citation type="submission" date="2012-12" db="EMBL/GenBank/DDBJ databases">
        <authorList>
            <person name="Hellsten U."/>
            <person name="Grimwood J."/>
            <person name="Chapman J.A."/>
            <person name="Shapiro H."/>
            <person name="Aerts A."/>
            <person name="Otillar R.P."/>
            <person name="Terry A.Y."/>
            <person name="Boore J.L."/>
            <person name="Simakov O."/>
            <person name="Marletaz F."/>
            <person name="Cho S.-J."/>
            <person name="Edsinger-Gonzales E."/>
            <person name="Havlak P."/>
            <person name="Kuo D.-H."/>
            <person name="Larsson T."/>
            <person name="Lv J."/>
            <person name="Arendt D."/>
            <person name="Savage R."/>
            <person name="Osoegawa K."/>
            <person name="de Jong P."/>
            <person name="Lindberg D.R."/>
            <person name="Seaver E.C."/>
            <person name="Weisblat D.A."/>
            <person name="Putnam N.H."/>
            <person name="Grigoriev I.V."/>
            <person name="Rokhsar D.S."/>
        </authorList>
    </citation>
    <scope>NUCLEOTIDE SEQUENCE</scope>
    <source>
        <strain evidence="5">I ESC-2004</strain>
    </source>
</reference>
<feature type="transmembrane region" description="Helical" evidence="2">
    <location>
        <begin position="74"/>
        <end position="95"/>
    </location>
</feature>
<keyword evidence="2" id="KW-0472">Membrane</keyword>
<dbReference type="HOGENOM" id="CLU_1205743_0_0_1"/>